<evidence type="ECO:0000256" key="2">
    <source>
        <dbReference type="SAM" id="SignalP"/>
    </source>
</evidence>
<feature type="non-terminal residue" evidence="4">
    <location>
        <position position="120"/>
    </location>
</feature>
<dbReference type="InterPro" id="IPR011001">
    <property type="entry name" value="Saposin-like"/>
</dbReference>
<dbReference type="AlphaFoldDB" id="A0A4E0RBA9"/>
<keyword evidence="1" id="KW-1015">Disulfide bond</keyword>
<keyword evidence="5" id="KW-1185">Reference proteome</keyword>
<feature type="chain" id="PRO_5020021999" description="Saposin B-type domain-containing protein" evidence="2">
    <location>
        <begin position="18"/>
        <end position="120"/>
    </location>
</feature>
<reference evidence="4" key="1">
    <citation type="submission" date="2019-03" db="EMBL/GenBank/DDBJ databases">
        <title>Improved annotation for the trematode Fasciola hepatica.</title>
        <authorList>
            <person name="Choi Y.-J."/>
            <person name="Martin J."/>
            <person name="Mitreva M."/>
        </authorList>
    </citation>
    <scope>NUCLEOTIDE SEQUENCE [LARGE SCALE GENOMIC DNA]</scope>
</reference>
<protein>
    <recommendedName>
        <fullName evidence="3">Saposin B-type domain-containing protein</fullName>
    </recommendedName>
</protein>
<dbReference type="EMBL" id="JXXN02006863">
    <property type="protein sequence ID" value="THD19268.1"/>
    <property type="molecule type" value="Genomic_DNA"/>
</dbReference>
<dbReference type="InterPro" id="IPR008139">
    <property type="entry name" value="SaposinB_dom"/>
</dbReference>
<comment type="caution">
    <text evidence="4">The sequence shown here is derived from an EMBL/GenBank/DDBJ whole genome shotgun (WGS) entry which is preliminary data.</text>
</comment>
<gene>
    <name evidence="4" type="ORF">D915_009940</name>
</gene>
<sequence length="120" mass="13158">MLLKVFGFLLVLGGINAFLLDPLGRSELLDQLDAKFDSNADPTPKNCQTCEIGAAAAQSLFITNSTKNAIQKEIQIQCAKVKPINEQCVKFGLKYFDILYSNLASVTPTDLCAVSEMIWL</sequence>
<keyword evidence="2" id="KW-0732">Signal</keyword>
<dbReference type="Proteomes" id="UP000230066">
    <property type="component" value="Unassembled WGS sequence"/>
</dbReference>
<feature type="domain" description="Saposin B-type" evidence="3">
    <location>
        <begin position="45"/>
        <end position="114"/>
    </location>
</feature>
<evidence type="ECO:0000313" key="4">
    <source>
        <dbReference type="EMBL" id="THD19268.1"/>
    </source>
</evidence>
<proteinExistence type="predicted"/>
<accession>A0A4E0RBA9</accession>
<organism evidence="4 5">
    <name type="scientific">Fasciola hepatica</name>
    <name type="common">Liver fluke</name>
    <dbReference type="NCBI Taxonomy" id="6192"/>
    <lineage>
        <taxon>Eukaryota</taxon>
        <taxon>Metazoa</taxon>
        <taxon>Spiralia</taxon>
        <taxon>Lophotrochozoa</taxon>
        <taxon>Platyhelminthes</taxon>
        <taxon>Trematoda</taxon>
        <taxon>Digenea</taxon>
        <taxon>Plagiorchiida</taxon>
        <taxon>Echinostomata</taxon>
        <taxon>Echinostomatoidea</taxon>
        <taxon>Fasciolidae</taxon>
        <taxon>Fasciola</taxon>
    </lineage>
</organism>
<name>A0A4E0RBA9_FASHE</name>
<evidence type="ECO:0000256" key="1">
    <source>
        <dbReference type="ARBA" id="ARBA00023157"/>
    </source>
</evidence>
<dbReference type="Gene3D" id="1.10.225.10">
    <property type="entry name" value="Saposin-like"/>
    <property type="match status" value="1"/>
</dbReference>
<evidence type="ECO:0000259" key="3">
    <source>
        <dbReference type="SMART" id="SM00741"/>
    </source>
</evidence>
<dbReference type="SMART" id="SM00741">
    <property type="entry name" value="SapB"/>
    <property type="match status" value="1"/>
</dbReference>
<evidence type="ECO:0000313" key="5">
    <source>
        <dbReference type="Proteomes" id="UP000230066"/>
    </source>
</evidence>
<dbReference type="SUPFAM" id="SSF47862">
    <property type="entry name" value="Saposin"/>
    <property type="match status" value="1"/>
</dbReference>
<feature type="signal peptide" evidence="2">
    <location>
        <begin position="1"/>
        <end position="17"/>
    </location>
</feature>